<protein>
    <recommendedName>
        <fullName evidence="3">Phage portal protein</fullName>
    </recommendedName>
</protein>
<feature type="region of interest" description="Disordered" evidence="1">
    <location>
        <begin position="1"/>
        <end position="38"/>
    </location>
</feature>
<organism evidence="2">
    <name type="scientific">marine sediment metagenome</name>
    <dbReference type="NCBI Taxonomy" id="412755"/>
    <lineage>
        <taxon>unclassified sequences</taxon>
        <taxon>metagenomes</taxon>
        <taxon>ecological metagenomes</taxon>
    </lineage>
</organism>
<evidence type="ECO:0000313" key="2">
    <source>
        <dbReference type="EMBL" id="KKM06238.1"/>
    </source>
</evidence>
<dbReference type="AlphaFoldDB" id="A0A0F9K4Q9"/>
<feature type="region of interest" description="Disordered" evidence="1">
    <location>
        <begin position="333"/>
        <end position="359"/>
    </location>
</feature>
<feature type="compositionally biased region" description="Polar residues" evidence="1">
    <location>
        <begin position="20"/>
        <end position="38"/>
    </location>
</feature>
<dbReference type="EMBL" id="LAZR01016042">
    <property type="protein sequence ID" value="KKM06238.1"/>
    <property type="molecule type" value="Genomic_DNA"/>
</dbReference>
<evidence type="ECO:0008006" key="3">
    <source>
        <dbReference type="Google" id="ProtNLM"/>
    </source>
</evidence>
<gene>
    <name evidence="2" type="ORF">LCGC14_1745970</name>
</gene>
<reference evidence="2" key="1">
    <citation type="journal article" date="2015" name="Nature">
        <title>Complex archaea that bridge the gap between prokaryotes and eukaryotes.</title>
        <authorList>
            <person name="Spang A."/>
            <person name="Saw J.H."/>
            <person name="Jorgensen S.L."/>
            <person name="Zaremba-Niedzwiedzka K."/>
            <person name="Martijn J."/>
            <person name="Lind A.E."/>
            <person name="van Eijk R."/>
            <person name="Schleper C."/>
            <person name="Guy L."/>
            <person name="Ettema T.J."/>
        </authorList>
    </citation>
    <scope>NUCLEOTIDE SEQUENCE</scope>
</reference>
<name>A0A0F9K4Q9_9ZZZZ</name>
<feature type="compositionally biased region" description="Low complexity" evidence="1">
    <location>
        <begin position="1"/>
        <end position="14"/>
    </location>
</feature>
<evidence type="ECO:0000256" key="1">
    <source>
        <dbReference type="SAM" id="MobiDB-lite"/>
    </source>
</evidence>
<accession>A0A0F9K4Q9</accession>
<feature type="compositionally biased region" description="Polar residues" evidence="1">
    <location>
        <begin position="333"/>
        <end position="352"/>
    </location>
</feature>
<proteinExistence type="predicted"/>
<comment type="caution">
    <text evidence="2">The sequence shown here is derived from an EMBL/GenBank/DDBJ whole genome shotgun (WGS) entry which is preliminary data.</text>
</comment>
<sequence>MRTDITQTDTTDLTGGVSDFSVSPQSLDAPTENQENTYDNAEYEEYNGYYFKIPEYHVAVNAYATWVLGKGYTPVDERIKAILENIKGWGEDTFQQILWNLIVMKKVQGDSFAEIIRDPKTGILFNIKPLGTLRIVTNSKGKITRYEQREGKRIIHTFRTQDILHLCNNRYGNQIHGTPTTTSVQWVIDARNEAMADVRRVAHRSTVRVLYIDEDDRSRMTNIKKDYKDAINKGELLILPALEKDAKFQELTIPPMDAYLSWIKYLENFFYQALGVPKVILGGSEEFTESSAKISYLTYEQIYTREVTELEADLWNQLAIKLTFNKPASLQSEMLSGESKNPQEQTGFQPNDTIAGRGE</sequence>